<dbReference type="NCBIfam" id="TIGR03847">
    <property type="entry name" value="conserved hypothetical protein"/>
    <property type="match status" value="1"/>
</dbReference>
<organism evidence="1">
    <name type="scientific">Mycobacterium xenopi 4042</name>
    <dbReference type="NCBI Taxonomy" id="1299334"/>
    <lineage>
        <taxon>Bacteria</taxon>
        <taxon>Bacillati</taxon>
        <taxon>Actinomycetota</taxon>
        <taxon>Actinomycetes</taxon>
        <taxon>Mycobacteriales</taxon>
        <taxon>Mycobacteriaceae</taxon>
        <taxon>Mycobacterium</taxon>
    </lineage>
</organism>
<name>X8BE00_MYCXE</name>
<reference evidence="1" key="1">
    <citation type="submission" date="2014-01" db="EMBL/GenBank/DDBJ databases">
        <authorList>
            <person name="Brown-Elliot B."/>
            <person name="Wallace R."/>
            <person name="Lenaerts A."/>
            <person name="Ordway D."/>
            <person name="DeGroote M.A."/>
            <person name="Parker T."/>
            <person name="Sizemore C."/>
            <person name="Tallon L.J."/>
            <person name="Sadzewicz L.K."/>
            <person name="Sengamalay N."/>
            <person name="Fraser C.M."/>
            <person name="Hine E."/>
            <person name="Shefchek K.A."/>
            <person name="Das S.P."/>
            <person name="Tettelin H."/>
        </authorList>
    </citation>
    <scope>NUCLEOTIDE SEQUENCE [LARGE SCALE GENOMIC DNA]</scope>
    <source>
        <strain evidence="1">4042</strain>
    </source>
</reference>
<proteinExistence type="predicted"/>
<dbReference type="EMBL" id="JAOB01000042">
    <property type="protein sequence ID" value="EUA42094.1"/>
    <property type="molecule type" value="Genomic_DNA"/>
</dbReference>
<dbReference type="InterPro" id="IPR021441">
    <property type="entry name" value="DUF3090"/>
</dbReference>
<comment type="caution">
    <text evidence="1">The sequence shown here is derived from an EMBL/GenBank/DDBJ whole genome shotgun (WGS) entry which is preliminary data.</text>
</comment>
<evidence type="ECO:0000313" key="1">
    <source>
        <dbReference type="EMBL" id="EUA42094.1"/>
    </source>
</evidence>
<evidence type="ECO:0008006" key="2">
    <source>
        <dbReference type="Google" id="ProtNLM"/>
    </source>
</evidence>
<dbReference type="PATRIC" id="fig|1299334.3.peg.4121"/>
<protein>
    <recommendedName>
        <fullName evidence="2">DUF3090 domain-containing protein</fullName>
    </recommendedName>
</protein>
<sequence>MARAIHVFRTPDRFVAGTVGQPGNRTFYLQAVHDNRVVSVVLEKQQVAVLADRIGALLYEVHRRFGTPVPPEPTEVDDLSPLITPIDAEFRVGTMGLGWDSEAQTVVVELLAVTDTEFDASVVLDDTEEGPDAVRVFLTPESARQFATRSHRVISAAVRRARFATNRWTRTGTFARAPTAIGAARCSGLTMTPRPDDRDVLRRGELTVLGRIRSASNATFLCEATWASAACTASTSRSPVSSRCGTFPTGRWPAENSAHTWCRRSLGGTSCPTPSFATGRPVAAWCRCGCTNPATHRTTIPIRARTWSTYFPPASRHRATCRCCGPTTTPATKSC</sequence>
<dbReference type="Pfam" id="PF11290">
    <property type="entry name" value="DUF3090"/>
    <property type="match status" value="1"/>
</dbReference>
<accession>X8BE00</accession>
<dbReference type="AlphaFoldDB" id="X8BE00"/>
<gene>
    <name evidence="1" type="ORF">I553_5954</name>
</gene>